<feature type="domain" description="FLYWCH-type" evidence="4">
    <location>
        <begin position="15"/>
        <end position="66"/>
    </location>
</feature>
<accession>A0ABR3H9E1</accession>
<keyword evidence="2" id="KW-0863">Zinc-finger</keyword>
<name>A0ABR3H9E1_LOXSC</name>
<keyword evidence="1" id="KW-0479">Metal-binding</keyword>
<dbReference type="Proteomes" id="UP001549920">
    <property type="component" value="Unassembled WGS sequence"/>
</dbReference>
<dbReference type="Pfam" id="PF04500">
    <property type="entry name" value="FLYWCH"/>
    <property type="match status" value="1"/>
</dbReference>
<dbReference type="EMBL" id="JBEUOH010000023">
    <property type="protein sequence ID" value="KAL0861412.1"/>
    <property type="molecule type" value="Genomic_DNA"/>
</dbReference>
<dbReference type="PANTHER" id="PTHR47160">
    <property type="entry name" value="PUTATIVE-RELATED"/>
    <property type="match status" value="1"/>
</dbReference>
<evidence type="ECO:0000313" key="8">
    <source>
        <dbReference type="Proteomes" id="UP001549920"/>
    </source>
</evidence>
<dbReference type="InterPro" id="IPR007588">
    <property type="entry name" value="Znf_FLYWCH"/>
</dbReference>
<evidence type="ECO:0000259" key="5">
    <source>
        <dbReference type="Pfam" id="PF10551"/>
    </source>
</evidence>
<keyword evidence="3" id="KW-0862">Zinc</keyword>
<comment type="caution">
    <text evidence="7">The sequence shown here is derived from an EMBL/GenBank/DDBJ whole genome shotgun (WGS) entry which is preliminary data.</text>
</comment>
<gene>
    <name evidence="6" type="ORF">ABMA27_008953</name>
    <name evidence="7" type="ORF">ABMA27_008956</name>
</gene>
<evidence type="ECO:0000259" key="4">
    <source>
        <dbReference type="Pfam" id="PF04500"/>
    </source>
</evidence>
<evidence type="ECO:0000313" key="6">
    <source>
        <dbReference type="EMBL" id="KAL0861409.1"/>
    </source>
</evidence>
<dbReference type="Gene3D" id="2.20.25.240">
    <property type="match status" value="1"/>
</dbReference>
<evidence type="ECO:0000256" key="3">
    <source>
        <dbReference type="ARBA" id="ARBA00022833"/>
    </source>
</evidence>
<evidence type="ECO:0000313" key="7">
    <source>
        <dbReference type="EMBL" id="KAL0861412.1"/>
    </source>
</evidence>
<evidence type="ECO:0008006" key="9">
    <source>
        <dbReference type="Google" id="ProtNLM"/>
    </source>
</evidence>
<dbReference type="InterPro" id="IPR018289">
    <property type="entry name" value="MULE_transposase_dom"/>
</dbReference>
<dbReference type="Pfam" id="PF10551">
    <property type="entry name" value="MULE"/>
    <property type="match status" value="1"/>
</dbReference>
<keyword evidence="8" id="KW-1185">Reference proteome</keyword>
<feature type="domain" description="MULE transposase" evidence="5">
    <location>
        <begin position="193"/>
        <end position="286"/>
    </location>
</feature>
<reference evidence="7 8" key="1">
    <citation type="submission" date="2024-06" db="EMBL/GenBank/DDBJ databases">
        <title>A chromosome-level genome assembly of beet webworm, Loxostege sticticalis.</title>
        <authorList>
            <person name="Zhang Y."/>
        </authorList>
    </citation>
    <scope>NUCLEOTIDE SEQUENCE [LARGE SCALE GENOMIC DNA]</scope>
    <source>
        <strain evidence="7">AQ026</strain>
        <tissue evidence="7">Whole body</tissue>
    </source>
</reference>
<evidence type="ECO:0000256" key="1">
    <source>
        <dbReference type="ARBA" id="ARBA00022723"/>
    </source>
</evidence>
<evidence type="ECO:0000256" key="2">
    <source>
        <dbReference type="ARBA" id="ARBA00022771"/>
    </source>
</evidence>
<organism evidence="7 8">
    <name type="scientific">Loxostege sticticalis</name>
    <name type="common">Beet webworm moth</name>
    <dbReference type="NCBI Taxonomy" id="481309"/>
    <lineage>
        <taxon>Eukaryota</taxon>
        <taxon>Metazoa</taxon>
        <taxon>Ecdysozoa</taxon>
        <taxon>Arthropoda</taxon>
        <taxon>Hexapoda</taxon>
        <taxon>Insecta</taxon>
        <taxon>Pterygota</taxon>
        <taxon>Neoptera</taxon>
        <taxon>Endopterygota</taxon>
        <taxon>Lepidoptera</taxon>
        <taxon>Glossata</taxon>
        <taxon>Ditrysia</taxon>
        <taxon>Pyraloidea</taxon>
        <taxon>Crambidae</taxon>
        <taxon>Pyraustinae</taxon>
        <taxon>Loxostege</taxon>
    </lineage>
</organism>
<proteinExistence type="predicted"/>
<dbReference type="PANTHER" id="PTHR47160:SF10">
    <property type="entry name" value="MULE TRANSPOSASE DOMAIN-CONTAINING PROTEIN"/>
    <property type="match status" value="1"/>
</dbReference>
<sequence>MEFAGPSTGVGDLKFINSERGKPVVLRAGHRYNFVKKNKCGTTNWRCVNKSECSSSITLDKLNRIVRESRHMCLPDFKKNAVDSLMDECKALVCKNLDPIPKLFEDFMDTADCELIDEEKPTFAQKKDILYKARKNYLKMNTKNYKNLKSLKLPHSLVGDFFLYDDGVDDKILIFGSRLAQQYLKKFRTFYGDGTFKVCPTPFYQVYSIHINISHDDNTVNFVPVLFILLPNKTQATYERLFTILRNQFSVIIDNYKCDFEIATIQAVKLVYPDVKVTGCYFHYWKAILKKCQNVGFDKTADGEFIMRLYMQLPLLPPILVPEAILSIHEIANDSEEYKSFNNYFTSQWMGIYTENVFTCYNENFRTNNPVEGWHARLKKRFPVKPPLYLFIQLLKKESRFQDTKLKNEQIYCKGKQRNAKVIQKNCQINKIVTAALNNEISVIDCLKRLCKINFLFKTK</sequence>
<dbReference type="EMBL" id="JBEUOH010000023">
    <property type="protein sequence ID" value="KAL0861409.1"/>
    <property type="molecule type" value="Genomic_DNA"/>
</dbReference>
<protein>
    <recommendedName>
        <fullName evidence="9">MULE transposase domain-containing protein</fullName>
    </recommendedName>
</protein>